<feature type="region of interest" description="Disordered" evidence="1">
    <location>
        <begin position="38"/>
        <end position="63"/>
    </location>
</feature>
<feature type="compositionally biased region" description="Polar residues" evidence="1">
    <location>
        <begin position="52"/>
        <end position="63"/>
    </location>
</feature>
<dbReference type="EMBL" id="JBFDAA010000013">
    <property type="protein sequence ID" value="KAL1122487.1"/>
    <property type="molecule type" value="Genomic_DNA"/>
</dbReference>
<reference evidence="2 3" key="1">
    <citation type="submission" date="2024-07" db="EMBL/GenBank/DDBJ databases">
        <title>Chromosome-level genome assembly of the water stick insect Ranatra chinensis (Heteroptera: Nepidae).</title>
        <authorList>
            <person name="Liu X."/>
        </authorList>
    </citation>
    <scope>NUCLEOTIDE SEQUENCE [LARGE SCALE GENOMIC DNA]</scope>
    <source>
        <strain evidence="2">Cailab_2021Rc</strain>
        <tissue evidence="2">Muscle</tissue>
    </source>
</reference>
<organism evidence="2 3">
    <name type="scientific">Ranatra chinensis</name>
    <dbReference type="NCBI Taxonomy" id="642074"/>
    <lineage>
        <taxon>Eukaryota</taxon>
        <taxon>Metazoa</taxon>
        <taxon>Ecdysozoa</taxon>
        <taxon>Arthropoda</taxon>
        <taxon>Hexapoda</taxon>
        <taxon>Insecta</taxon>
        <taxon>Pterygota</taxon>
        <taxon>Neoptera</taxon>
        <taxon>Paraneoptera</taxon>
        <taxon>Hemiptera</taxon>
        <taxon>Heteroptera</taxon>
        <taxon>Panheteroptera</taxon>
        <taxon>Nepomorpha</taxon>
        <taxon>Nepidae</taxon>
        <taxon>Ranatrinae</taxon>
        <taxon>Ranatra</taxon>
    </lineage>
</organism>
<comment type="caution">
    <text evidence="2">The sequence shown here is derived from an EMBL/GenBank/DDBJ whole genome shotgun (WGS) entry which is preliminary data.</text>
</comment>
<evidence type="ECO:0000313" key="2">
    <source>
        <dbReference type="EMBL" id="KAL1122487.1"/>
    </source>
</evidence>
<accession>A0ABD0YHE2</accession>
<dbReference type="Proteomes" id="UP001558652">
    <property type="component" value="Unassembled WGS sequence"/>
</dbReference>
<evidence type="ECO:0000313" key="3">
    <source>
        <dbReference type="Proteomes" id="UP001558652"/>
    </source>
</evidence>
<protein>
    <submittedName>
        <fullName evidence="2">Uncharacterized protein</fullName>
    </submittedName>
</protein>
<keyword evidence="3" id="KW-1185">Reference proteome</keyword>
<name>A0ABD0YHE2_9HEMI</name>
<evidence type="ECO:0000256" key="1">
    <source>
        <dbReference type="SAM" id="MobiDB-lite"/>
    </source>
</evidence>
<gene>
    <name evidence="2" type="ORF">AAG570_002818</name>
</gene>
<dbReference type="AlphaFoldDB" id="A0ABD0YHE2"/>
<proteinExistence type="predicted"/>
<sequence length="128" mass="14267">MASKSRNMFYENKKQETTEIGNSCETAVGVKALGLVSKAKKTKKNEKENRADSSPNNELNDPINLNTETFLEYSVFCPVTLQRINFSANIEIHEDLKTEMPSTEQEDLNVDCENGRKGCGHNGLPQLG</sequence>